<evidence type="ECO:0000313" key="1">
    <source>
        <dbReference type="EMBL" id="RJF99815.1"/>
    </source>
</evidence>
<reference evidence="2" key="1">
    <citation type="submission" date="2018-09" db="EMBL/GenBank/DDBJ databases">
        <authorList>
            <person name="Zhu H."/>
        </authorList>
    </citation>
    <scope>NUCLEOTIDE SEQUENCE [LARGE SCALE GENOMIC DNA]</scope>
    <source>
        <strain evidence="2">K1R23-30</strain>
    </source>
</reference>
<dbReference type="SUPFAM" id="SSF48452">
    <property type="entry name" value="TPR-like"/>
    <property type="match status" value="1"/>
</dbReference>
<dbReference type="Proteomes" id="UP000265955">
    <property type="component" value="Unassembled WGS sequence"/>
</dbReference>
<dbReference type="Pfam" id="PF06041">
    <property type="entry name" value="DUF924"/>
    <property type="match status" value="1"/>
</dbReference>
<name>A0A3A3GC75_9BURK</name>
<evidence type="ECO:0000313" key="2">
    <source>
        <dbReference type="Proteomes" id="UP000265955"/>
    </source>
</evidence>
<dbReference type="InterPro" id="IPR010323">
    <property type="entry name" value="DUF924"/>
</dbReference>
<accession>A0A3A3GC75</accession>
<dbReference type="OrthoDB" id="7593450at2"/>
<dbReference type="InterPro" id="IPR011990">
    <property type="entry name" value="TPR-like_helical_dom_sf"/>
</dbReference>
<gene>
    <name evidence="1" type="ORF">D3871_15765</name>
</gene>
<dbReference type="PANTHER" id="PTHR23004">
    <property type="entry name" value="DOUBLECORTIN DOMAIN CONTAINING 2"/>
    <property type="match status" value="1"/>
</dbReference>
<organism evidence="1 2">
    <name type="scientific">Noviherbaspirillum saxi</name>
    <dbReference type="NCBI Taxonomy" id="2320863"/>
    <lineage>
        <taxon>Bacteria</taxon>
        <taxon>Pseudomonadati</taxon>
        <taxon>Pseudomonadota</taxon>
        <taxon>Betaproteobacteria</taxon>
        <taxon>Burkholderiales</taxon>
        <taxon>Oxalobacteraceae</taxon>
        <taxon>Noviherbaspirillum</taxon>
    </lineage>
</organism>
<protein>
    <submittedName>
        <fullName evidence="1">DUF924 domain-containing protein</fullName>
    </submittedName>
</protein>
<dbReference type="Gene3D" id="1.25.40.10">
    <property type="entry name" value="Tetratricopeptide repeat domain"/>
    <property type="match status" value="1"/>
</dbReference>
<proteinExistence type="predicted"/>
<dbReference type="PANTHER" id="PTHR23004:SF7">
    <property type="entry name" value="DUF924-DOMAIN-CONTAINING PROTEIN"/>
    <property type="match status" value="1"/>
</dbReference>
<dbReference type="AlphaFoldDB" id="A0A3A3GC75"/>
<dbReference type="EMBL" id="QYUO01000001">
    <property type="protein sequence ID" value="RJF99815.1"/>
    <property type="molecule type" value="Genomic_DNA"/>
</dbReference>
<keyword evidence="2" id="KW-1185">Reference proteome</keyword>
<dbReference type="Gene3D" id="1.20.58.320">
    <property type="entry name" value="TPR-like"/>
    <property type="match status" value="1"/>
</dbReference>
<sequence>MSRIACHSTRETYVDINAVTIIDFWFGSEQDDRAVADRQAALWWSKNTALDADMRERFAGATRDAAAHALDDWADTSAGLLALILLTDQFPRNMYRDTPQSFAFDELARDWCKQGLHQGMHATLRPIERVFFYLPLEHSESLADQDLAVSLFSELAAKALPLHRTAFDGFYGFAIRHREVIRRFGRFPHRNHILGRDSTPEEIAFLQEKGSSF</sequence>
<comment type="caution">
    <text evidence="1">The sequence shown here is derived from an EMBL/GenBank/DDBJ whole genome shotgun (WGS) entry which is preliminary data.</text>
</comment>